<comment type="caution">
    <text evidence="2">The sequence shown here is derived from an EMBL/GenBank/DDBJ whole genome shotgun (WGS) entry which is preliminary data.</text>
</comment>
<feature type="region of interest" description="Disordered" evidence="1">
    <location>
        <begin position="198"/>
        <end position="220"/>
    </location>
</feature>
<accession>A0A2P2EAD3</accession>
<gene>
    <name evidence="2" type="ORF">PbB2_01707</name>
</gene>
<evidence type="ECO:0000256" key="1">
    <source>
        <dbReference type="SAM" id="MobiDB-lite"/>
    </source>
</evidence>
<sequence>MQGKARAGKNKTMRRLPVFFLMMTFLAVGLVGLAALPLLKTEGQPVTGRQTNLGWVVEGAELAQLRPAPGFPVMPPPGPRQDLEGVRMTATSALAPDARYSKGVRLMLSDALASHIQAGATGVRVIVRANARPPAQSMAVGLVTEGPVKWVSHPVTATFTTIEFALPNPAQKPRALAIWPGIEGNESGVEIKAIIFTQPTPAAPQSPSPPPADPAASPPT</sequence>
<reference evidence="2 3" key="1">
    <citation type="journal article" date="2018" name="Genome Announc.">
        <title>Draft Genome Sequence of "Candidatus Phycosocius bacilliformis," an Alphaproteobacterial Ectosymbiont of the Hydrocarbon-Producing Green Alga Botryococcus braunii.</title>
        <authorList>
            <person name="Tanabe Y."/>
            <person name="Yamaguchi H."/>
            <person name="Watanabe M.M."/>
        </authorList>
    </citation>
    <scope>NUCLEOTIDE SEQUENCE [LARGE SCALE GENOMIC DNA]</scope>
    <source>
        <strain evidence="2 3">BOTRYCO-2</strain>
    </source>
</reference>
<evidence type="ECO:0000313" key="2">
    <source>
        <dbReference type="EMBL" id="GBF58036.1"/>
    </source>
</evidence>
<keyword evidence="3" id="KW-1185">Reference proteome</keyword>
<dbReference type="AlphaFoldDB" id="A0A2P2EAD3"/>
<proteinExistence type="predicted"/>
<evidence type="ECO:0000313" key="3">
    <source>
        <dbReference type="Proteomes" id="UP000245086"/>
    </source>
</evidence>
<feature type="compositionally biased region" description="Pro residues" evidence="1">
    <location>
        <begin position="201"/>
        <end position="220"/>
    </location>
</feature>
<name>A0A2P2EAD3_9PROT</name>
<dbReference type="Proteomes" id="UP000245086">
    <property type="component" value="Unassembled WGS sequence"/>
</dbReference>
<dbReference type="EMBL" id="BFBR01000004">
    <property type="protein sequence ID" value="GBF58036.1"/>
    <property type="molecule type" value="Genomic_DNA"/>
</dbReference>
<protein>
    <submittedName>
        <fullName evidence="2">Uncharacterized protein</fullName>
    </submittedName>
</protein>
<organism evidence="2 3">
    <name type="scientific">Candidatus Phycosocius bacilliformis</name>
    <dbReference type="NCBI Taxonomy" id="1445552"/>
    <lineage>
        <taxon>Bacteria</taxon>
        <taxon>Pseudomonadati</taxon>
        <taxon>Pseudomonadota</taxon>
        <taxon>Alphaproteobacteria</taxon>
        <taxon>Caulobacterales</taxon>
        <taxon>Caulobacterales incertae sedis</taxon>
        <taxon>Candidatus Phycosocius</taxon>
    </lineage>
</organism>